<proteinExistence type="predicted"/>
<organism evidence="2 3">
    <name type="scientific">Austropuccinia psidii MF-1</name>
    <dbReference type="NCBI Taxonomy" id="1389203"/>
    <lineage>
        <taxon>Eukaryota</taxon>
        <taxon>Fungi</taxon>
        <taxon>Dikarya</taxon>
        <taxon>Basidiomycota</taxon>
        <taxon>Pucciniomycotina</taxon>
        <taxon>Pucciniomycetes</taxon>
        <taxon>Pucciniales</taxon>
        <taxon>Sphaerophragmiaceae</taxon>
        <taxon>Austropuccinia</taxon>
    </lineage>
</organism>
<keyword evidence="3" id="KW-1185">Reference proteome</keyword>
<dbReference type="OrthoDB" id="3056461at2759"/>
<evidence type="ECO:0000256" key="1">
    <source>
        <dbReference type="SAM" id="MobiDB-lite"/>
    </source>
</evidence>
<dbReference type="EMBL" id="AVOT02083052">
    <property type="protein sequence ID" value="MBW0568663.1"/>
    <property type="molecule type" value="Genomic_DNA"/>
</dbReference>
<feature type="region of interest" description="Disordered" evidence="1">
    <location>
        <begin position="1"/>
        <end position="30"/>
    </location>
</feature>
<dbReference type="AlphaFoldDB" id="A0A9Q3JU68"/>
<feature type="non-terminal residue" evidence="2">
    <location>
        <position position="50"/>
    </location>
</feature>
<evidence type="ECO:0000313" key="2">
    <source>
        <dbReference type="EMBL" id="MBW0568663.1"/>
    </source>
</evidence>
<gene>
    <name evidence="2" type="ORF">O181_108378</name>
</gene>
<reference evidence="2" key="1">
    <citation type="submission" date="2021-03" db="EMBL/GenBank/DDBJ databases">
        <title>Draft genome sequence of rust myrtle Austropuccinia psidii MF-1, a brazilian biotype.</title>
        <authorList>
            <person name="Quecine M.C."/>
            <person name="Pachon D.M.R."/>
            <person name="Bonatelli M.L."/>
            <person name="Correr F.H."/>
            <person name="Franceschini L.M."/>
            <person name="Leite T.F."/>
            <person name="Margarido G.R.A."/>
            <person name="Almeida C.A."/>
            <person name="Ferrarezi J.A."/>
            <person name="Labate C.A."/>
        </authorList>
    </citation>
    <scope>NUCLEOTIDE SEQUENCE</scope>
    <source>
        <strain evidence="2">MF-1</strain>
    </source>
</reference>
<name>A0A9Q3JU68_9BASI</name>
<dbReference type="Proteomes" id="UP000765509">
    <property type="component" value="Unassembled WGS sequence"/>
</dbReference>
<protein>
    <submittedName>
        <fullName evidence="2">Uncharacterized protein</fullName>
    </submittedName>
</protein>
<comment type="caution">
    <text evidence="2">The sequence shown here is derived from an EMBL/GenBank/DDBJ whole genome shotgun (WGS) entry which is preliminary data.</text>
</comment>
<evidence type="ECO:0000313" key="3">
    <source>
        <dbReference type="Proteomes" id="UP000765509"/>
    </source>
</evidence>
<accession>A0A9Q3JU68</accession>
<sequence>MRNLDRLISKTENDEGKRSQGQYRIHAKSPPQTMFTTAPKYLPLDFYDSN</sequence>
<feature type="compositionally biased region" description="Basic and acidic residues" evidence="1">
    <location>
        <begin position="1"/>
        <end position="18"/>
    </location>
</feature>